<evidence type="ECO:0000256" key="1">
    <source>
        <dbReference type="SAM" id="MobiDB-lite"/>
    </source>
</evidence>
<dbReference type="STRING" id="158898.SAMN04488548_1344212"/>
<sequence>MTGDASSVRTALTRGGRTIRPAQSSTPIRQVLADRRELVATARERAQSPFQTLRHYSVTTPGKLIIICVILVLGCLTTGWYASTVLEDRTQTLQRLIERTEPLAEAAQVLYSSLSIADASANAAFISGGLETPDLRQRYSDALATAASSLILATGTSSEPGPGMTEDATERALSSDLDTLSTSIPVYSGLIETARTNNRLGNPVGSAYLGQASSLMQDKILPAAQRLYERRSMAIADPQHSLTRPPWTVYIPLLLLLTAMVLTSRYLARRTRRRFNVGMVAAIGALTLGTVWLLASGLMSVAATSNARTDGADPLRELTAARILTQQARSAETLALIRRGDQGGLERTFAATTAKIDGIVDDVRSTDEAGSVSAQQLDQVSSALAEWKRTDAAVRRYIQTGNFDRARQLTVGDGLNSSARAYTAVDTALVDAITTARTSFRDDINTAQRVLGFTGTGILLLAVLAAIAIVGGLFPRIREYR</sequence>
<protein>
    <submittedName>
        <fullName evidence="3">Uncharacterized protein</fullName>
    </submittedName>
</protein>
<keyword evidence="2" id="KW-0472">Membrane</keyword>
<feature type="transmembrane region" description="Helical" evidence="2">
    <location>
        <begin position="64"/>
        <end position="82"/>
    </location>
</feature>
<reference evidence="3 4" key="1">
    <citation type="submission" date="2016-10" db="EMBL/GenBank/DDBJ databases">
        <authorList>
            <person name="de Groot N.N."/>
        </authorList>
    </citation>
    <scope>NUCLEOTIDE SEQUENCE [LARGE SCALE GENOMIC DNA]</scope>
    <source>
        <strain evidence="3 4">DSM 44215</strain>
    </source>
</reference>
<proteinExistence type="predicted"/>
<evidence type="ECO:0000256" key="2">
    <source>
        <dbReference type="SAM" id="Phobius"/>
    </source>
</evidence>
<dbReference type="EMBL" id="FNLM01000034">
    <property type="protein sequence ID" value="SDU74655.1"/>
    <property type="molecule type" value="Genomic_DNA"/>
</dbReference>
<dbReference type="Proteomes" id="UP000183180">
    <property type="component" value="Unassembled WGS sequence"/>
</dbReference>
<gene>
    <name evidence="3" type="ORF">SAMN04488548_1344212</name>
</gene>
<accession>A0A1H2L1M1</accession>
<organism evidence="3 4">
    <name type="scientific">Gordonia westfalica</name>
    <dbReference type="NCBI Taxonomy" id="158898"/>
    <lineage>
        <taxon>Bacteria</taxon>
        <taxon>Bacillati</taxon>
        <taxon>Actinomycetota</taxon>
        <taxon>Actinomycetes</taxon>
        <taxon>Mycobacteriales</taxon>
        <taxon>Gordoniaceae</taxon>
        <taxon>Gordonia</taxon>
    </lineage>
</organism>
<dbReference type="OrthoDB" id="3218196at2"/>
<dbReference type="RefSeq" id="WP_074852657.1">
    <property type="nucleotide sequence ID" value="NZ_FNLM01000034.1"/>
</dbReference>
<evidence type="ECO:0000313" key="4">
    <source>
        <dbReference type="Proteomes" id="UP000183180"/>
    </source>
</evidence>
<keyword evidence="2" id="KW-1133">Transmembrane helix</keyword>
<feature type="transmembrane region" description="Helical" evidence="2">
    <location>
        <begin position="450"/>
        <end position="474"/>
    </location>
</feature>
<feature type="transmembrane region" description="Helical" evidence="2">
    <location>
        <begin position="247"/>
        <end position="268"/>
    </location>
</feature>
<name>A0A1H2L1M1_9ACTN</name>
<keyword evidence="2" id="KW-0812">Transmembrane</keyword>
<feature type="compositionally biased region" description="Polar residues" evidence="1">
    <location>
        <begin position="1"/>
        <end position="10"/>
    </location>
</feature>
<dbReference type="AlphaFoldDB" id="A0A1H2L1M1"/>
<evidence type="ECO:0000313" key="3">
    <source>
        <dbReference type="EMBL" id="SDU74655.1"/>
    </source>
</evidence>
<feature type="region of interest" description="Disordered" evidence="1">
    <location>
        <begin position="1"/>
        <end position="23"/>
    </location>
</feature>
<feature type="transmembrane region" description="Helical" evidence="2">
    <location>
        <begin position="275"/>
        <end position="295"/>
    </location>
</feature>